<dbReference type="AlphaFoldDB" id="A0A5N1JHN9"/>
<comment type="caution">
    <text evidence="2">The sequence shown here is derived from an EMBL/GenBank/DDBJ whole genome shotgun (WGS) entry which is preliminary data.</text>
</comment>
<protein>
    <recommendedName>
        <fullName evidence="1">Putative beta-lactamase-inhibitor-like PepSY-like domain-containing protein</fullName>
    </recommendedName>
</protein>
<proteinExistence type="predicted"/>
<feature type="domain" description="Putative beta-lactamase-inhibitor-like PepSY-like" evidence="1">
    <location>
        <begin position="61"/>
        <end position="144"/>
    </location>
</feature>
<evidence type="ECO:0000313" key="3">
    <source>
        <dbReference type="Proteomes" id="UP000326344"/>
    </source>
</evidence>
<sequence>MKTVRFVLSGLLIWGLTACDQEKNVTPEALPQNAQNFIRTHFPQETILQVVKERDGLTTGFDVILSNGFDLDFTKSGECTQVDGKDQAIPDAVINPEKIRTYVQTNFSQQTIVSWEKNENDRDRYSIELSNGLDLNFDKNGDFLRVDD</sequence>
<gene>
    <name evidence="2" type="ORF">F0P93_10005</name>
</gene>
<organism evidence="2 3">
    <name type="scientific">Larkinella humicola</name>
    <dbReference type="NCBI Taxonomy" id="2607654"/>
    <lineage>
        <taxon>Bacteria</taxon>
        <taxon>Pseudomonadati</taxon>
        <taxon>Bacteroidota</taxon>
        <taxon>Cytophagia</taxon>
        <taxon>Cytophagales</taxon>
        <taxon>Spirosomataceae</taxon>
        <taxon>Larkinella</taxon>
    </lineage>
</organism>
<dbReference type="Pfam" id="PF11396">
    <property type="entry name" value="PepSY_like"/>
    <property type="match status" value="2"/>
</dbReference>
<accession>A0A5N1JHN9</accession>
<dbReference type="Proteomes" id="UP000326344">
    <property type="component" value="Unassembled WGS sequence"/>
</dbReference>
<evidence type="ECO:0000313" key="2">
    <source>
        <dbReference type="EMBL" id="KAA9354915.1"/>
    </source>
</evidence>
<dbReference type="PROSITE" id="PS51257">
    <property type="entry name" value="PROKAR_LIPOPROTEIN"/>
    <property type="match status" value="1"/>
</dbReference>
<dbReference type="EMBL" id="VTWS01000002">
    <property type="protein sequence ID" value="KAA9354915.1"/>
    <property type="molecule type" value="Genomic_DNA"/>
</dbReference>
<name>A0A5N1JHN9_9BACT</name>
<dbReference type="InterPro" id="IPR021533">
    <property type="entry name" value="PepSY-like"/>
</dbReference>
<dbReference type="Gene3D" id="3.40.1420.30">
    <property type="match status" value="1"/>
</dbReference>
<dbReference type="SUPFAM" id="SSF160574">
    <property type="entry name" value="BT0923-like"/>
    <property type="match status" value="1"/>
</dbReference>
<feature type="domain" description="Putative beta-lactamase-inhibitor-like PepSY-like" evidence="1">
    <location>
        <begin position="13"/>
        <end position="54"/>
    </location>
</feature>
<dbReference type="RefSeq" id="WP_150876215.1">
    <property type="nucleotide sequence ID" value="NZ_VTWS01000002.1"/>
</dbReference>
<reference evidence="2 3" key="1">
    <citation type="submission" date="2019-09" db="EMBL/GenBank/DDBJ databases">
        <title>Genome Sequence of Larkinella sp MA1.</title>
        <authorList>
            <person name="Srinivasan S."/>
        </authorList>
    </citation>
    <scope>NUCLEOTIDE SEQUENCE [LARGE SCALE GENOMIC DNA]</scope>
    <source>
        <strain evidence="2 3">MA1</strain>
    </source>
</reference>
<evidence type="ECO:0000259" key="1">
    <source>
        <dbReference type="Pfam" id="PF11396"/>
    </source>
</evidence>
<keyword evidence="3" id="KW-1185">Reference proteome</keyword>